<dbReference type="InterPro" id="IPR050700">
    <property type="entry name" value="YIM1/Zinc_Alcohol_DH_Fams"/>
</dbReference>
<proteinExistence type="inferred from homology"/>
<feature type="region of interest" description="Disordered" evidence="2">
    <location>
        <begin position="361"/>
        <end position="401"/>
    </location>
</feature>
<dbReference type="InterPro" id="IPR011032">
    <property type="entry name" value="GroES-like_sf"/>
</dbReference>
<dbReference type="InterPro" id="IPR036291">
    <property type="entry name" value="NAD(P)-bd_dom_sf"/>
</dbReference>
<dbReference type="SMART" id="SM00829">
    <property type="entry name" value="PKS_ER"/>
    <property type="match status" value="1"/>
</dbReference>
<evidence type="ECO:0000313" key="5">
    <source>
        <dbReference type="Proteomes" id="UP001523234"/>
    </source>
</evidence>
<reference evidence="4 5" key="1">
    <citation type="submission" date="2022-06" db="EMBL/GenBank/DDBJ databases">
        <title>Fructobacillus taiwanensis sp. nov., isolated from the honeybee.</title>
        <authorList>
            <person name="Chen Y.-S."/>
            <person name="Wang L.-T."/>
            <person name="Lee Y.-S."/>
            <person name="Chang Y.-C."/>
            <person name="Wu H.-C."/>
            <person name="Liao C.-Y."/>
            <person name="Chen W.-H."/>
            <person name="Deng J.-N."/>
            <person name="Wang Y.-H."/>
        </authorList>
    </citation>
    <scope>NUCLEOTIDE SEQUENCE [LARGE SCALE GENOMIC DNA]</scope>
    <source>
        <strain evidence="4 5">W13</strain>
    </source>
</reference>
<dbReference type="Proteomes" id="UP001523234">
    <property type="component" value="Unassembled WGS sequence"/>
</dbReference>
<dbReference type="PANTHER" id="PTHR11695">
    <property type="entry name" value="ALCOHOL DEHYDROGENASE RELATED"/>
    <property type="match status" value="1"/>
</dbReference>
<dbReference type="Pfam" id="PF08240">
    <property type="entry name" value="ADH_N"/>
    <property type="match status" value="1"/>
</dbReference>
<dbReference type="Pfam" id="PF00107">
    <property type="entry name" value="ADH_zinc_N"/>
    <property type="match status" value="1"/>
</dbReference>
<name>A0ABT0ZNJ0_9LACO</name>
<feature type="compositionally biased region" description="Basic and acidic residues" evidence="2">
    <location>
        <begin position="367"/>
        <end position="401"/>
    </location>
</feature>
<evidence type="ECO:0000256" key="2">
    <source>
        <dbReference type="SAM" id="MobiDB-lite"/>
    </source>
</evidence>
<comment type="caution">
    <text evidence="4">The sequence shown here is derived from an EMBL/GenBank/DDBJ whole genome shotgun (WGS) entry which is preliminary data.</text>
</comment>
<dbReference type="Gene3D" id="3.90.180.10">
    <property type="entry name" value="Medium-chain alcohol dehydrogenases, catalytic domain"/>
    <property type="match status" value="1"/>
</dbReference>
<accession>A0ABT0ZNJ0</accession>
<evidence type="ECO:0000313" key="4">
    <source>
        <dbReference type="EMBL" id="MCO0831554.1"/>
    </source>
</evidence>
<sequence length="401" mass="43608">MAFKSVINAISDHFHPKMDAVGVTHNGPLEAEDAFIERSVNKPMPKENEVLVQVLASAVNPVDTKMRAGYTNTGVFRIFGLDVVGRVAAVGSCVTRFSVGDRVFYVGKQRQEGADATYQVVDADLIAHAPSRLDDVATAAMPLTSVTSHDIMHHGFHLPVERNAAREQSLLIINGAGGVGSVLIQLAKYMGMTVLATAGSPESKKWVHKMGADFVLDYHLDLVKQTKAAGFDQVDYIANLQDTNGYWDLMVRLIRPYGQIASIVDTTVPVDLGELKTKSASFTWVYMLARGNENVFLAEQGQILEKISQLLESGDLKSTVTKVYHGLTAHNIRSANQDVAGHHVNGKVVVDFAPNILADGDNLGAEGDAKSTFEDGPDDVKEHEGQTQKERKSDLSHDEDK</sequence>
<dbReference type="RefSeq" id="WP_252441962.1">
    <property type="nucleotide sequence ID" value="NZ_JAMWYK010000001.1"/>
</dbReference>
<dbReference type="InterPro" id="IPR013149">
    <property type="entry name" value="ADH-like_C"/>
</dbReference>
<dbReference type="Gene3D" id="3.40.50.720">
    <property type="entry name" value="NAD(P)-binding Rossmann-like Domain"/>
    <property type="match status" value="1"/>
</dbReference>
<feature type="domain" description="Enoyl reductase (ER)" evidence="3">
    <location>
        <begin position="27"/>
        <end position="350"/>
    </location>
</feature>
<dbReference type="InterPro" id="IPR013154">
    <property type="entry name" value="ADH-like_N"/>
</dbReference>
<protein>
    <submittedName>
        <fullName evidence="4">Zinc-binding alcohol dehydrogenase family protein</fullName>
    </submittedName>
</protein>
<dbReference type="CDD" id="cd08252">
    <property type="entry name" value="AL_MDR"/>
    <property type="match status" value="1"/>
</dbReference>
<gene>
    <name evidence="4" type="ORF">NFX39_00390</name>
</gene>
<organism evidence="4 5">
    <name type="scientific">Fructobacillus apis</name>
    <dbReference type="NCBI Taxonomy" id="2935017"/>
    <lineage>
        <taxon>Bacteria</taxon>
        <taxon>Bacillati</taxon>
        <taxon>Bacillota</taxon>
        <taxon>Bacilli</taxon>
        <taxon>Lactobacillales</taxon>
        <taxon>Lactobacillaceae</taxon>
        <taxon>Fructobacillus</taxon>
    </lineage>
</organism>
<dbReference type="SUPFAM" id="SSF50129">
    <property type="entry name" value="GroES-like"/>
    <property type="match status" value="1"/>
</dbReference>
<comment type="similarity">
    <text evidence="1">Belongs to the zinc-containing alcohol dehydrogenase family. Quinone oxidoreductase subfamily.</text>
</comment>
<evidence type="ECO:0000259" key="3">
    <source>
        <dbReference type="SMART" id="SM00829"/>
    </source>
</evidence>
<dbReference type="PANTHER" id="PTHR11695:SF294">
    <property type="entry name" value="RETICULON-4-INTERACTING PROTEIN 1, MITOCHONDRIAL"/>
    <property type="match status" value="1"/>
</dbReference>
<dbReference type="InterPro" id="IPR020843">
    <property type="entry name" value="ER"/>
</dbReference>
<evidence type="ECO:0000256" key="1">
    <source>
        <dbReference type="ARBA" id="ARBA00010371"/>
    </source>
</evidence>
<dbReference type="InterPro" id="IPR014182">
    <property type="entry name" value="ADH_Zn_typ-1"/>
</dbReference>
<dbReference type="EMBL" id="JAMWYK010000001">
    <property type="protein sequence ID" value="MCO0831554.1"/>
    <property type="molecule type" value="Genomic_DNA"/>
</dbReference>
<dbReference type="SUPFAM" id="SSF51735">
    <property type="entry name" value="NAD(P)-binding Rossmann-fold domains"/>
    <property type="match status" value="1"/>
</dbReference>
<keyword evidence="5" id="KW-1185">Reference proteome</keyword>